<gene>
    <name evidence="1" type="primary">gldD</name>
    <name evidence="1" type="ORF">RM706_06055</name>
</gene>
<sequence>MKYSVIILFLFFVFVGCKDEVLPKPKAMLRLDFPNANYNQSVTKNFVFDLNQTAILKRQNDNGYTIDYPLMKGSIYLTYKSVNTNLETLLTDAQKLSYEHAVKADNIVEQPFINEDKKVYGMFYEITGNAASQSQFYATDSLNHFVTGSLYFYARPNYDSILPAAVYLQNDIRKIMESLEWKN</sequence>
<dbReference type="Pfam" id="PF25593">
    <property type="entry name" value="GldD_lipo"/>
    <property type="match status" value="1"/>
</dbReference>
<accession>A0ABU3A8R5</accession>
<comment type="caution">
    <text evidence="1">The sequence shown here is derived from an EMBL/GenBank/DDBJ whole genome shotgun (WGS) entry which is preliminary data.</text>
</comment>
<organism evidence="1 2">
    <name type="scientific">Croceitalea rosinachiae</name>
    <dbReference type="NCBI Taxonomy" id="3075596"/>
    <lineage>
        <taxon>Bacteria</taxon>
        <taxon>Pseudomonadati</taxon>
        <taxon>Bacteroidota</taxon>
        <taxon>Flavobacteriia</taxon>
        <taxon>Flavobacteriales</taxon>
        <taxon>Flavobacteriaceae</taxon>
        <taxon>Croceitalea</taxon>
    </lineage>
</organism>
<dbReference type="EMBL" id="JAVRHR010000001">
    <property type="protein sequence ID" value="MDT0606582.1"/>
    <property type="molecule type" value="Genomic_DNA"/>
</dbReference>
<dbReference type="Proteomes" id="UP001255246">
    <property type="component" value="Unassembled WGS sequence"/>
</dbReference>
<keyword evidence="1" id="KW-0449">Lipoprotein</keyword>
<dbReference type="NCBIfam" id="TIGR03512">
    <property type="entry name" value="GldD_lipo"/>
    <property type="match status" value="1"/>
</dbReference>
<dbReference type="RefSeq" id="WP_311350133.1">
    <property type="nucleotide sequence ID" value="NZ_JAVRHR010000001.1"/>
</dbReference>
<dbReference type="PROSITE" id="PS51257">
    <property type="entry name" value="PROKAR_LIPOPROTEIN"/>
    <property type="match status" value="1"/>
</dbReference>
<evidence type="ECO:0000313" key="1">
    <source>
        <dbReference type="EMBL" id="MDT0606582.1"/>
    </source>
</evidence>
<dbReference type="InterPro" id="IPR019850">
    <property type="entry name" value="GldD-like"/>
</dbReference>
<protein>
    <submittedName>
        <fullName evidence="1">Gliding motility lipoprotein GldD</fullName>
    </submittedName>
</protein>
<evidence type="ECO:0000313" key="2">
    <source>
        <dbReference type="Proteomes" id="UP001255246"/>
    </source>
</evidence>
<proteinExistence type="predicted"/>
<keyword evidence="2" id="KW-1185">Reference proteome</keyword>
<name>A0ABU3A8R5_9FLAO</name>
<reference evidence="1 2" key="1">
    <citation type="submission" date="2023-09" db="EMBL/GenBank/DDBJ databases">
        <authorList>
            <person name="Rey-Velasco X."/>
        </authorList>
    </citation>
    <scope>NUCLEOTIDE SEQUENCE [LARGE SCALE GENOMIC DNA]</scope>
    <source>
        <strain evidence="1 2">F388</strain>
    </source>
</reference>